<dbReference type="AlphaFoldDB" id="A0A2J6WE39"/>
<name>A0A2J6WE39_9BACT</name>
<organism evidence="1 2">
    <name type="scientific">Caldisericum exile</name>
    <dbReference type="NCBI Taxonomy" id="693075"/>
    <lineage>
        <taxon>Bacteria</taxon>
        <taxon>Pseudomonadati</taxon>
        <taxon>Caldisericota/Cryosericota group</taxon>
        <taxon>Caldisericota</taxon>
        <taxon>Caldisericia</taxon>
        <taxon>Caldisericales</taxon>
        <taxon>Caldisericaceae</taxon>
        <taxon>Caldisericum</taxon>
    </lineage>
</organism>
<dbReference type="PANTHER" id="PTHR37523:SF1">
    <property type="entry name" value="CALCINEURIN-LIKE PHOSPHOESTERASE DOMAIN-CONTAINING PROTEIN"/>
    <property type="match status" value="1"/>
</dbReference>
<dbReference type="EMBL" id="PNIL01000055">
    <property type="protein sequence ID" value="PMP67155.1"/>
    <property type="molecule type" value="Genomic_DNA"/>
</dbReference>
<proteinExistence type="predicted"/>
<sequence>MKVFFAVDVHGATTVWRKWISAVSIYEANVLILSGDLTGKVLVPLILQDDGSYKASYFGNTWILKSEEETKSFEEKLSNAGAYYRRVSKDELQELKNDPDKVKKVMEEEMVKRMREWLNLLTEKVDTKKILTIVMPGNDDEFVIDPVIKEFENKGIIYPLDKIFEIEGHEVLSFEYVNPTPWDTPRERDDKEIQKMLEEKIAKLKDPKNAIFNIHAPPYNTAIDLAPKLDKNLRLVGGLDGVKFVHVGSKGVRAVIEKYQPILGLHGHIHESSGFEKIGKTLCLNPGSEYGEGLLRGYIIDITKDGIVNYFKIQG</sequence>
<comment type="caution">
    <text evidence="1">The sequence shown here is derived from an EMBL/GenBank/DDBJ whole genome shotgun (WGS) entry which is preliminary data.</text>
</comment>
<gene>
    <name evidence="1" type="ORF">C0189_03735</name>
</gene>
<accession>A0A2J6WE39</accession>
<dbReference type="InterPro" id="IPR029052">
    <property type="entry name" value="Metallo-depent_PP-like"/>
</dbReference>
<dbReference type="PANTHER" id="PTHR37523">
    <property type="entry name" value="METALLOPHOSPHOESTERASE"/>
    <property type="match status" value="1"/>
</dbReference>
<dbReference type="RefSeq" id="WP_416084381.1">
    <property type="nucleotide sequence ID" value="NZ_JBNAUB010000006.1"/>
</dbReference>
<evidence type="ECO:0000313" key="1">
    <source>
        <dbReference type="EMBL" id="PMP67155.1"/>
    </source>
</evidence>
<protein>
    <submittedName>
        <fullName evidence="1">Phosphoesterase</fullName>
    </submittedName>
</protein>
<evidence type="ECO:0000313" key="2">
    <source>
        <dbReference type="Proteomes" id="UP000237040"/>
    </source>
</evidence>
<dbReference type="Proteomes" id="UP000237040">
    <property type="component" value="Unassembled WGS sequence"/>
</dbReference>
<reference evidence="1 2" key="1">
    <citation type="submission" date="2018-01" db="EMBL/GenBank/DDBJ databases">
        <title>Metagenomic assembled genomes from two thermal pools in the Uzon Caldera, Kamchatka, Russia.</title>
        <authorList>
            <person name="Wilkins L."/>
            <person name="Ettinger C."/>
        </authorList>
    </citation>
    <scope>NUCLEOTIDE SEQUENCE [LARGE SCALE GENOMIC DNA]</scope>
    <source>
        <strain evidence="1">ZAV-07</strain>
    </source>
</reference>
<dbReference type="Gene3D" id="3.60.21.10">
    <property type="match status" value="1"/>
</dbReference>
<dbReference type="SUPFAM" id="SSF56300">
    <property type="entry name" value="Metallo-dependent phosphatases"/>
    <property type="match status" value="1"/>
</dbReference>